<dbReference type="InterPro" id="IPR018762">
    <property type="entry name" value="ChpT_C"/>
</dbReference>
<proteinExistence type="predicted"/>
<dbReference type="RefSeq" id="WP_161761094.1">
    <property type="nucleotide sequence ID" value="NZ_JAAATX020000002.1"/>
</dbReference>
<dbReference type="Pfam" id="PF10090">
    <property type="entry name" value="HPTransfase"/>
    <property type="match status" value="1"/>
</dbReference>
<feature type="domain" description="Histidine phosphotransferase ChpT C-terminal" evidence="1">
    <location>
        <begin position="77"/>
        <end position="190"/>
    </location>
</feature>
<accession>A0ABS6IZV4</accession>
<evidence type="ECO:0000313" key="2">
    <source>
        <dbReference type="EMBL" id="MBU9697041.1"/>
    </source>
</evidence>
<evidence type="ECO:0000259" key="1">
    <source>
        <dbReference type="Pfam" id="PF10090"/>
    </source>
</evidence>
<dbReference type="EMBL" id="JAAATX020000002">
    <property type="protein sequence ID" value="MBU9697041.1"/>
    <property type="molecule type" value="Genomic_DNA"/>
</dbReference>
<organism evidence="2 3">
    <name type="scientific">Paragemmobacter amnigenus</name>
    <dbReference type="NCBI Taxonomy" id="2852097"/>
    <lineage>
        <taxon>Bacteria</taxon>
        <taxon>Pseudomonadati</taxon>
        <taxon>Pseudomonadota</taxon>
        <taxon>Alphaproteobacteria</taxon>
        <taxon>Rhodobacterales</taxon>
        <taxon>Paracoccaceae</taxon>
        <taxon>Paragemmobacter</taxon>
    </lineage>
</organism>
<keyword evidence="3" id="KW-1185">Reference proteome</keyword>
<protein>
    <submittedName>
        <fullName evidence="2">Histidine phosphotransferase</fullName>
    </submittedName>
</protein>
<name>A0ABS6IZV4_9RHOB</name>
<dbReference type="InterPro" id="IPR036890">
    <property type="entry name" value="HATPase_C_sf"/>
</dbReference>
<evidence type="ECO:0000313" key="3">
    <source>
        <dbReference type="Proteomes" id="UP000731907"/>
    </source>
</evidence>
<dbReference type="Gene3D" id="3.30.565.10">
    <property type="entry name" value="Histidine kinase-like ATPase, C-terminal domain"/>
    <property type="match status" value="1"/>
</dbReference>
<dbReference type="Gene3D" id="1.10.287.130">
    <property type="match status" value="1"/>
</dbReference>
<comment type="caution">
    <text evidence="2">The sequence shown here is derived from an EMBL/GenBank/DDBJ whole genome shotgun (WGS) entry which is preliminary data.</text>
</comment>
<gene>
    <name evidence="2" type="ORF">GU927_004185</name>
</gene>
<reference evidence="2 3" key="1">
    <citation type="submission" date="2021-06" db="EMBL/GenBank/DDBJ databases">
        <title>Rhodobacteraceae bacterium strain HSP-20.</title>
        <authorList>
            <person name="Chen W.-M."/>
        </authorList>
    </citation>
    <scope>NUCLEOTIDE SEQUENCE [LARGE SCALE GENOMIC DNA]</scope>
    <source>
        <strain evidence="2 3">HSP-20</strain>
    </source>
</reference>
<sequence length="198" mass="21049">MPATPDLAALLGSRLCHDLIGPIGAIGNGVELLRLTPAGTGDEVALIADSVTTLSARLRLFRVAFGIARPDQSFARAEVMDILPPLFPSRRVTLDWTSPASLPRTEVKAVFLLLLCAEGAMRGGGTIRILRDEIGWNLTLASPRLKADPRLWPLLTGAPLPDSLEPGEVHFALAAAALAALGRRADMETGPDSLRLSF</sequence>
<dbReference type="Proteomes" id="UP000731907">
    <property type="component" value="Unassembled WGS sequence"/>
</dbReference>